<dbReference type="Proteomes" id="UP000266188">
    <property type="component" value="Unassembled WGS sequence"/>
</dbReference>
<name>A0A3A2ZNY2_9EURO</name>
<evidence type="ECO:0000256" key="5">
    <source>
        <dbReference type="ARBA" id="ARBA00023027"/>
    </source>
</evidence>
<keyword evidence="2" id="KW-0808">Transferase</keyword>
<dbReference type="Pfam" id="PF01513">
    <property type="entry name" value="NAD_kinase"/>
    <property type="match status" value="1"/>
</dbReference>
<keyword evidence="4" id="KW-0521">NADP</keyword>
<evidence type="ECO:0000313" key="7">
    <source>
        <dbReference type="Proteomes" id="UP000266188"/>
    </source>
</evidence>
<evidence type="ECO:0000256" key="1">
    <source>
        <dbReference type="ARBA" id="ARBA00010995"/>
    </source>
</evidence>
<dbReference type="HAMAP" id="MF_00361">
    <property type="entry name" value="NAD_kinase"/>
    <property type="match status" value="1"/>
</dbReference>
<evidence type="ECO:0000256" key="2">
    <source>
        <dbReference type="ARBA" id="ARBA00022679"/>
    </source>
</evidence>
<dbReference type="Gene3D" id="3.40.50.10330">
    <property type="entry name" value="Probable inorganic polyphosphate/atp-NAD kinase, domain 1"/>
    <property type="match status" value="1"/>
</dbReference>
<dbReference type="OrthoDB" id="24581at2759"/>
<dbReference type="PANTHER" id="PTHR20275">
    <property type="entry name" value="NAD KINASE"/>
    <property type="match status" value="1"/>
</dbReference>
<sequence length="457" mass="51306">MTAHLDQPDRTTACFVHSLIAGEWVTPLHKLDDIDEVQKGYDTQGPAVDDDDSAVNQDDVVSVVDLKNRPVAKDGATVIQSRHLTKRQLSDMAWNVRKLSKKLGSIRLKLTVKTVFVVTKVRDESLISLTRQVTRWLLSRDRASQYIVYVEKRLETHPDFAPEGLLEEEPTAHGRLKYWDTQLAHETPQLFDFVIALGGDGTVLYTSWLFQRIVPPVLSFSLGSLGFLTKFDFSDHENTLDKAFRDGVIVSLRLRFECTIMRSKPFREDHPSTAKRDLVEELIGEESEDTLTHTPDRIIQILNDVVLDRGPNPTMSQIELFGDDEHFTTVLADGICIATPTGSTAYNLAAGGSLSHPENPVILVTAICAHTLSFRPIILPDTIVLRMGVPYDARTSSWASFDGRERIELNPGDYVTVSASRYPFANVLPQNGRGEDWVHSISKTLNWNSRQKPKGFK</sequence>
<dbReference type="SUPFAM" id="SSF111331">
    <property type="entry name" value="NAD kinase/diacylglycerol kinase-like"/>
    <property type="match status" value="1"/>
</dbReference>
<dbReference type="PANTHER" id="PTHR20275:SF11">
    <property type="entry name" value="KINASE, PUTATIVE (AFU_ORTHOLOGUE AFUA_5G12870)-RELATED"/>
    <property type="match status" value="1"/>
</dbReference>
<dbReference type="GO" id="GO:0006741">
    <property type="term" value="P:NADP+ biosynthetic process"/>
    <property type="evidence" value="ECO:0007669"/>
    <property type="project" value="InterPro"/>
</dbReference>
<evidence type="ECO:0000256" key="4">
    <source>
        <dbReference type="ARBA" id="ARBA00022857"/>
    </source>
</evidence>
<dbReference type="Pfam" id="PF20143">
    <property type="entry name" value="NAD_kinase_C"/>
    <property type="match status" value="1"/>
</dbReference>
<dbReference type="InterPro" id="IPR017438">
    <property type="entry name" value="ATP-NAD_kinase_N"/>
</dbReference>
<comment type="similarity">
    <text evidence="1">Belongs to the NAD kinase family.</text>
</comment>
<dbReference type="STRING" id="2070753.A0A3A2ZNY2"/>
<keyword evidence="7" id="KW-1185">Reference proteome</keyword>
<dbReference type="GO" id="GO:0019674">
    <property type="term" value="P:NAD+ metabolic process"/>
    <property type="evidence" value="ECO:0007669"/>
    <property type="project" value="InterPro"/>
</dbReference>
<evidence type="ECO:0000313" key="6">
    <source>
        <dbReference type="EMBL" id="RJE24706.1"/>
    </source>
</evidence>
<dbReference type="EMBL" id="MVGC01000071">
    <property type="protein sequence ID" value="RJE24706.1"/>
    <property type="molecule type" value="Genomic_DNA"/>
</dbReference>
<gene>
    <name evidence="6" type="ORF">PHISCL_02971</name>
</gene>
<dbReference type="InterPro" id="IPR017437">
    <property type="entry name" value="ATP-NAD_kinase_PpnK-typ_C"/>
</dbReference>
<dbReference type="InterPro" id="IPR002504">
    <property type="entry name" value="NADK"/>
</dbReference>
<comment type="caution">
    <text evidence="6">The sequence shown here is derived from an EMBL/GenBank/DDBJ whole genome shotgun (WGS) entry which is preliminary data.</text>
</comment>
<keyword evidence="5" id="KW-0520">NAD</keyword>
<dbReference type="FunFam" id="3.40.50.10330:FF:000029">
    <property type="entry name" value="NAD+ kinase, putative"/>
    <property type="match status" value="1"/>
</dbReference>
<dbReference type="Gene3D" id="2.60.200.30">
    <property type="entry name" value="Probable inorganic polyphosphate/atp-NAD kinase, domain 2"/>
    <property type="match status" value="1"/>
</dbReference>
<reference evidence="7" key="1">
    <citation type="submission" date="2017-02" db="EMBL/GenBank/DDBJ databases">
        <authorList>
            <person name="Tafer H."/>
            <person name="Lopandic K."/>
        </authorList>
    </citation>
    <scope>NUCLEOTIDE SEQUENCE [LARGE SCALE GENOMIC DNA]</scope>
    <source>
        <strain evidence="7">CBS 366.77</strain>
    </source>
</reference>
<proteinExistence type="inferred from homology"/>
<dbReference type="FunFam" id="2.60.200.30:FF:000008">
    <property type="entry name" value="Putative NAD+ kinase"/>
    <property type="match status" value="1"/>
</dbReference>
<organism evidence="6 7">
    <name type="scientific">Aspergillus sclerotialis</name>
    <dbReference type="NCBI Taxonomy" id="2070753"/>
    <lineage>
        <taxon>Eukaryota</taxon>
        <taxon>Fungi</taxon>
        <taxon>Dikarya</taxon>
        <taxon>Ascomycota</taxon>
        <taxon>Pezizomycotina</taxon>
        <taxon>Eurotiomycetes</taxon>
        <taxon>Eurotiomycetidae</taxon>
        <taxon>Eurotiales</taxon>
        <taxon>Aspergillaceae</taxon>
        <taxon>Aspergillus</taxon>
        <taxon>Aspergillus subgen. Polypaecilum</taxon>
    </lineage>
</organism>
<dbReference type="AlphaFoldDB" id="A0A3A2ZNY2"/>
<dbReference type="GO" id="GO:0003951">
    <property type="term" value="F:NAD+ kinase activity"/>
    <property type="evidence" value="ECO:0007669"/>
    <property type="project" value="InterPro"/>
</dbReference>
<evidence type="ECO:0000256" key="3">
    <source>
        <dbReference type="ARBA" id="ARBA00022777"/>
    </source>
</evidence>
<keyword evidence="3 6" id="KW-0418">Kinase</keyword>
<protein>
    <submittedName>
        <fullName evidence="6">NAD kinase</fullName>
    </submittedName>
</protein>
<accession>A0A3A2ZNY2</accession>
<dbReference type="InterPro" id="IPR016064">
    <property type="entry name" value="NAD/diacylglycerol_kinase_sf"/>
</dbReference>